<dbReference type="Gene3D" id="1.10.3290.10">
    <property type="entry name" value="Fido-like domain"/>
    <property type="match status" value="1"/>
</dbReference>
<dbReference type="InterPro" id="IPR036388">
    <property type="entry name" value="WH-like_DNA-bd_sf"/>
</dbReference>
<protein>
    <submittedName>
        <fullName evidence="2">Fic family protein</fullName>
    </submittedName>
</protein>
<dbReference type="Proteomes" id="UP000611521">
    <property type="component" value="Unassembled WGS sequence"/>
</dbReference>
<dbReference type="SUPFAM" id="SSF46785">
    <property type="entry name" value="Winged helix' DNA-binding domain"/>
    <property type="match status" value="1"/>
</dbReference>
<dbReference type="SUPFAM" id="SSF140931">
    <property type="entry name" value="Fic-like"/>
    <property type="match status" value="1"/>
</dbReference>
<dbReference type="InterPro" id="IPR036597">
    <property type="entry name" value="Fido-like_dom_sf"/>
</dbReference>
<evidence type="ECO:0000259" key="1">
    <source>
        <dbReference type="PROSITE" id="PS51459"/>
    </source>
</evidence>
<gene>
    <name evidence="2" type="ORF">H9633_04950</name>
</gene>
<dbReference type="InterPro" id="IPR003812">
    <property type="entry name" value="Fido"/>
</dbReference>
<sequence length="372" mass="42010">MPWKPDAPYNELPLLPPRVDFETRPVLKATTRARAALAAMDEATKRMPNPMVLVNSISLLEAQASSEIENIVTTTDELFRFAQEATDSASAETKETLRYRTALFGGLEAIRKRPLSINTAIEVCTNIHRRDMRVRDLPGTYIGDPNTRSAIYTPPTGESVILRKLDNWVDFVHTTADIDPLVVMAITHYQFEAIHPFADGNGRTGRILNVLQLVEADLLREPILYLSRFIIRNKSAYYRLLLGVTADAAWEEWILFVLRGIEETALQTLSKIDRIQALQNVMRTEIREQTTAGSNADLLDVLFENPYARINDIVRRCGVSRPTATNWLNALEAIGALVDLRVGRERLFINQRFMQILSTDETLPSASADRLF</sequence>
<dbReference type="Pfam" id="PF21248">
    <property type="entry name" value="SoFic-like_C"/>
    <property type="match status" value="1"/>
</dbReference>
<dbReference type="PANTHER" id="PTHR13504:SF35">
    <property type="entry name" value="PROTEIN ADENYLYLTRANSFERASE SOFIC"/>
    <property type="match status" value="1"/>
</dbReference>
<accession>A0ABR8W3R3</accession>
<proteinExistence type="predicted"/>
<reference evidence="2 3" key="1">
    <citation type="submission" date="2020-08" db="EMBL/GenBank/DDBJ databases">
        <title>A Genomic Blueprint of the Chicken Gut Microbiome.</title>
        <authorList>
            <person name="Gilroy R."/>
            <person name="Ravi A."/>
            <person name="Getino M."/>
            <person name="Pursley I."/>
            <person name="Horton D.L."/>
            <person name="Alikhan N.-F."/>
            <person name="Baker D."/>
            <person name="Gharbi K."/>
            <person name="Hall N."/>
            <person name="Watson M."/>
            <person name="Adriaenssens E.M."/>
            <person name="Foster-Nyarko E."/>
            <person name="Jarju S."/>
            <person name="Secka A."/>
            <person name="Antonio M."/>
            <person name="Oren A."/>
            <person name="Chaudhuri R."/>
            <person name="La Ragione R.M."/>
            <person name="Hildebrand F."/>
            <person name="Pallen M.J."/>
        </authorList>
    </citation>
    <scope>NUCLEOTIDE SEQUENCE [LARGE SCALE GENOMIC DNA]</scope>
    <source>
        <strain evidence="2 3">Re1</strain>
    </source>
</reference>
<dbReference type="InterPro" id="IPR025758">
    <property type="entry name" value="Fic/DOC_N"/>
</dbReference>
<evidence type="ECO:0000313" key="3">
    <source>
        <dbReference type="Proteomes" id="UP000611521"/>
    </source>
</evidence>
<dbReference type="Pfam" id="PF13784">
    <property type="entry name" value="Fic_N"/>
    <property type="match status" value="1"/>
</dbReference>
<dbReference type="Gene3D" id="1.10.10.10">
    <property type="entry name" value="Winged helix-like DNA-binding domain superfamily/Winged helix DNA-binding domain"/>
    <property type="match status" value="1"/>
</dbReference>
<feature type="domain" description="Fido" evidence="1">
    <location>
        <begin position="119"/>
        <end position="259"/>
    </location>
</feature>
<dbReference type="InterPro" id="IPR040198">
    <property type="entry name" value="Fido_containing"/>
</dbReference>
<dbReference type="PROSITE" id="PS51459">
    <property type="entry name" value="FIDO"/>
    <property type="match status" value="1"/>
</dbReference>
<dbReference type="InterPro" id="IPR048770">
    <property type="entry name" value="SoFic-like_C"/>
</dbReference>
<dbReference type="EMBL" id="JACSPX010000001">
    <property type="protein sequence ID" value="MBD8011642.1"/>
    <property type="molecule type" value="Genomic_DNA"/>
</dbReference>
<organism evidence="2 3">
    <name type="scientific">Microbacterium commune</name>
    <dbReference type="NCBI Taxonomy" id="2762219"/>
    <lineage>
        <taxon>Bacteria</taxon>
        <taxon>Bacillati</taxon>
        <taxon>Actinomycetota</taxon>
        <taxon>Actinomycetes</taxon>
        <taxon>Micrococcales</taxon>
        <taxon>Microbacteriaceae</taxon>
        <taxon>Microbacterium</taxon>
    </lineage>
</organism>
<name>A0ABR8W3R3_9MICO</name>
<keyword evidence="3" id="KW-1185">Reference proteome</keyword>
<evidence type="ECO:0000313" key="2">
    <source>
        <dbReference type="EMBL" id="MBD8011642.1"/>
    </source>
</evidence>
<dbReference type="InterPro" id="IPR036390">
    <property type="entry name" value="WH_DNA-bd_sf"/>
</dbReference>
<dbReference type="RefSeq" id="WP_191712302.1">
    <property type="nucleotide sequence ID" value="NZ_JACSPX010000001.1"/>
</dbReference>
<dbReference type="PIRSF" id="PIRSF038925">
    <property type="entry name" value="AMP-prot_trans"/>
    <property type="match status" value="1"/>
</dbReference>
<dbReference type="Pfam" id="PF02661">
    <property type="entry name" value="Fic"/>
    <property type="match status" value="1"/>
</dbReference>
<comment type="caution">
    <text evidence="2">The sequence shown here is derived from an EMBL/GenBank/DDBJ whole genome shotgun (WGS) entry which is preliminary data.</text>
</comment>
<dbReference type="PANTHER" id="PTHR13504">
    <property type="entry name" value="FIDO DOMAIN-CONTAINING PROTEIN DDB_G0283145"/>
    <property type="match status" value="1"/>
</dbReference>
<dbReference type="InterPro" id="IPR026287">
    <property type="entry name" value="SoFic-like"/>
</dbReference>